<evidence type="ECO:0000313" key="4">
    <source>
        <dbReference type="Proteomes" id="UP000515135"/>
    </source>
</evidence>
<feature type="region of interest" description="Disordered" evidence="1">
    <location>
        <begin position="157"/>
        <end position="190"/>
    </location>
</feature>
<dbReference type="AlphaFoldDB" id="A0A6P4ZIS8"/>
<evidence type="ECO:0000313" key="5">
    <source>
        <dbReference type="RefSeq" id="XP_019630992.1"/>
    </source>
</evidence>
<keyword evidence="4" id="KW-1185">Reference proteome</keyword>
<dbReference type="RefSeq" id="XP_019630992.1">
    <property type="nucleotide sequence ID" value="XM_019775433.1"/>
</dbReference>
<feature type="transmembrane region" description="Helical" evidence="2">
    <location>
        <begin position="110"/>
        <end position="132"/>
    </location>
</feature>
<gene>
    <name evidence="5" type="primary">LOC109474937</name>
</gene>
<dbReference type="GeneID" id="109474937"/>
<keyword evidence="2" id="KW-0472">Membrane</keyword>
<keyword evidence="3" id="KW-0732">Signal</keyword>
<evidence type="ECO:0000256" key="2">
    <source>
        <dbReference type="SAM" id="Phobius"/>
    </source>
</evidence>
<accession>A0A6P4ZIS8</accession>
<organism evidence="4 5">
    <name type="scientific">Branchiostoma belcheri</name>
    <name type="common">Amphioxus</name>
    <dbReference type="NCBI Taxonomy" id="7741"/>
    <lineage>
        <taxon>Eukaryota</taxon>
        <taxon>Metazoa</taxon>
        <taxon>Chordata</taxon>
        <taxon>Cephalochordata</taxon>
        <taxon>Leptocardii</taxon>
        <taxon>Amphioxiformes</taxon>
        <taxon>Branchiostomatidae</taxon>
        <taxon>Branchiostoma</taxon>
    </lineage>
</organism>
<reference evidence="5" key="1">
    <citation type="submission" date="2025-08" db="UniProtKB">
        <authorList>
            <consortium name="RefSeq"/>
        </authorList>
    </citation>
    <scope>IDENTIFICATION</scope>
    <source>
        <tissue evidence="5">Gonad</tissue>
    </source>
</reference>
<dbReference type="Proteomes" id="UP000515135">
    <property type="component" value="Unplaced"/>
</dbReference>
<sequence length="220" mass="24166">MTHRIKIWSNLLLVILLIASSGRPISGQDGGQCGVDRYYDRFTRNCEPCRLLCEQARGTMDECREKCPDYLAKQQTTRAEQTTTPAPRHGEHHRGEDADAGKITLSHHEVMLGFLIMAAVPLVLVAAIVVLARGLCRLNGRPQTRGGDTEKAMISLTSSLQDGRLKRDTPDGDDDNRTAPGTPVQTLARHHSRDALCADTALRHQQAHDEGRASPGEQSV</sequence>
<feature type="region of interest" description="Disordered" evidence="1">
    <location>
        <begin position="74"/>
        <end position="96"/>
    </location>
</feature>
<feature type="compositionally biased region" description="Polar residues" evidence="1">
    <location>
        <begin position="74"/>
        <end position="85"/>
    </location>
</feature>
<keyword evidence="2" id="KW-0812">Transmembrane</keyword>
<keyword evidence="2" id="KW-1133">Transmembrane helix</keyword>
<evidence type="ECO:0000256" key="3">
    <source>
        <dbReference type="SAM" id="SignalP"/>
    </source>
</evidence>
<proteinExistence type="predicted"/>
<protein>
    <submittedName>
        <fullName evidence="5">Uncharacterized protein LOC109474937</fullName>
    </submittedName>
</protein>
<evidence type="ECO:0000256" key="1">
    <source>
        <dbReference type="SAM" id="MobiDB-lite"/>
    </source>
</evidence>
<feature type="chain" id="PRO_5028125564" evidence="3">
    <location>
        <begin position="28"/>
        <end position="220"/>
    </location>
</feature>
<dbReference type="KEGG" id="bbel:109474937"/>
<feature type="signal peptide" evidence="3">
    <location>
        <begin position="1"/>
        <end position="27"/>
    </location>
</feature>
<name>A0A6P4ZIS8_BRABE</name>
<dbReference type="OrthoDB" id="10009403at2759"/>